<dbReference type="Pfam" id="PF08541">
    <property type="entry name" value="ACP_syn_III_C"/>
    <property type="match status" value="1"/>
</dbReference>
<dbReference type="KEGG" id="zal:AZF00_03765"/>
<accession>A0A127M2M1</accession>
<dbReference type="SUPFAM" id="SSF53901">
    <property type="entry name" value="Thiolase-like"/>
    <property type="match status" value="2"/>
</dbReference>
<protein>
    <recommendedName>
        <fullName evidence="7">3-hydroxy-3-methylglutaryl CoA synthase</fullName>
    </recommendedName>
</protein>
<evidence type="ECO:0000256" key="1">
    <source>
        <dbReference type="ARBA" id="ARBA00022679"/>
    </source>
</evidence>
<dbReference type="AlphaFoldDB" id="A0A127M2M1"/>
<organism evidence="5 6">
    <name type="scientific">Zhongshania aliphaticivorans</name>
    <dbReference type="NCBI Taxonomy" id="1470434"/>
    <lineage>
        <taxon>Bacteria</taxon>
        <taxon>Pseudomonadati</taxon>
        <taxon>Pseudomonadota</taxon>
        <taxon>Gammaproteobacteria</taxon>
        <taxon>Cellvibrionales</taxon>
        <taxon>Spongiibacteraceae</taxon>
        <taxon>Zhongshania</taxon>
    </lineage>
</organism>
<dbReference type="EMBL" id="CP014544">
    <property type="protein sequence ID" value="AMO67467.1"/>
    <property type="molecule type" value="Genomic_DNA"/>
</dbReference>
<name>A0A127M2M1_9GAMM</name>
<reference evidence="5 6" key="1">
    <citation type="submission" date="2015-12" db="EMBL/GenBank/DDBJ databases">
        <authorList>
            <person name="Shamseldin A."/>
            <person name="Moawad H."/>
            <person name="Abd El-Rahim W.M."/>
            <person name="Sadowsky M.J."/>
        </authorList>
    </citation>
    <scope>NUCLEOTIDE SEQUENCE [LARGE SCALE GENOMIC DNA]</scope>
    <source>
        <strain evidence="5 6">SM2</strain>
    </source>
</reference>
<evidence type="ECO:0000313" key="5">
    <source>
        <dbReference type="EMBL" id="AMO67467.1"/>
    </source>
</evidence>
<dbReference type="GO" id="GO:0044550">
    <property type="term" value="P:secondary metabolite biosynthetic process"/>
    <property type="evidence" value="ECO:0007669"/>
    <property type="project" value="TreeGrafter"/>
</dbReference>
<feature type="domain" description="Beta-ketoacyl-[acyl-carrier-protein] synthase III C-terminal" evidence="3">
    <location>
        <begin position="216"/>
        <end position="296"/>
    </location>
</feature>
<keyword evidence="2" id="KW-0012">Acyltransferase</keyword>
<gene>
    <name evidence="5" type="ORF">AZF00_03765</name>
</gene>
<dbReference type="InterPro" id="IPR013747">
    <property type="entry name" value="ACP_syn_III_C"/>
</dbReference>
<dbReference type="InterPro" id="IPR022002">
    <property type="entry name" value="ChsH2_Znr"/>
</dbReference>
<dbReference type="PANTHER" id="PTHR34069">
    <property type="entry name" value="3-OXOACYL-[ACYL-CARRIER-PROTEIN] SYNTHASE 3"/>
    <property type="match status" value="1"/>
</dbReference>
<evidence type="ECO:0000256" key="2">
    <source>
        <dbReference type="ARBA" id="ARBA00023315"/>
    </source>
</evidence>
<feature type="domain" description="ChsH2 rubredoxin-like zinc ribbon" evidence="4">
    <location>
        <begin position="363"/>
        <end position="391"/>
    </location>
</feature>
<evidence type="ECO:0000313" key="6">
    <source>
        <dbReference type="Proteomes" id="UP000074119"/>
    </source>
</evidence>
<evidence type="ECO:0008006" key="7">
    <source>
        <dbReference type="Google" id="ProtNLM"/>
    </source>
</evidence>
<dbReference type="STRING" id="1470434.AZF00_03765"/>
<evidence type="ECO:0000259" key="3">
    <source>
        <dbReference type="Pfam" id="PF08541"/>
    </source>
</evidence>
<evidence type="ECO:0000259" key="4">
    <source>
        <dbReference type="Pfam" id="PF12172"/>
    </source>
</evidence>
<dbReference type="SUPFAM" id="SSF50249">
    <property type="entry name" value="Nucleic acid-binding proteins"/>
    <property type="match status" value="1"/>
</dbReference>
<dbReference type="PANTHER" id="PTHR34069:SF2">
    <property type="entry name" value="BETA-KETOACYL-[ACYL-CARRIER-PROTEIN] SYNTHASE III"/>
    <property type="match status" value="1"/>
</dbReference>
<proteinExistence type="predicted"/>
<dbReference type="GO" id="GO:0016746">
    <property type="term" value="F:acyltransferase activity"/>
    <property type="evidence" value="ECO:0007669"/>
    <property type="project" value="UniProtKB-KW"/>
</dbReference>
<dbReference type="Gene3D" id="3.40.47.10">
    <property type="match status" value="2"/>
</dbReference>
<dbReference type="CDD" id="cd00827">
    <property type="entry name" value="init_cond_enzymes"/>
    <property type="match status" value="1"/>
</dbReference>
<dbReference type="InterPro" id="IPR012340">
    <property type="entry name" value="NA-bd_OB-fold"/>
</dbReference>
<sequence>MSTAIGIRSFGAYIPARRMQRSEIAKAHAWALPGLRGLGKGEKAFCSWDEDVITMAVEASRDCMRGQDVNALARLCLASTSAPFADVQNATLVASALGAPRNVATSDQTASTRAGLSALSHACESGASQLLVAGEKRRTKLGSAQEMLFGDGAAALLLGSGDDLLAIYLGSESLSVPFVDHFRESNSDYEYAWEERWIRDEGVGKLVPEAVNALLRRLGKTAADVAHFGLAGGGPRADGFAAKKIGIADAAVLPDLRNNVGDTGAAHSLLLLTEALERAQPGDLIIIAAFAQGCEVIAFEMAAKGSDTGRRGLAGNLARRHQETAYMKMLSFSGEIEVEWGMRSETDQKTALTQQYRVADQTFEFVGGKCRDCDTIQFPRLPNCVNCGAFDTQSPAPLADEKAKVLTVTADWLMFSQSPPLYMGLSQFDNGARMLMEIVDVGPEGIDVGTPLEMTFRIKELDKMRGYRRYFWKARPIVSAAGE</sequence>
<keyword evidence="1" id="KW-0808">Transferase</keyword>
<dbReference type="Proteomes" id="UP000074119">
    <property type="component" value="Chromosome"/>
</dbReference>
<dbReference type="RefSeq" id="WP_040802392.1">
    <property type="nucleotide sequence ID" value="NZ_CP014544.1"/>
</dbReference>
<dbReference type="Pfam" id="PF12172">
    <property type="entry name" value="zf-ChsH2"/>
    <property type="match status" value="1"/>
</dbReference>
<dbReference type="InterPro" id="IPR016039">
    <property type="entry name" value="Thiolase-like"/>
</dbReference>